<dbReference type="RefSeq" id="WP_044906353.1">
    <property type="nucleotide sequence ID" value="NZ_BAABYY010000001.1"/>
</dbReference>
<feature type="transmembrane region" description="Helical" evidence="9">
    <location>
        <begin position="45"/>
        <end position="67"/>
    </location>
</feature>
<feature type="transmembrane region" description="Helical" evidence="9">
    <location>
        <begin position="301"/>
        <end position="332"/>
    </location>
</feature>
<keyword evidence="4" id="KW-0762">Sugar transport</keyword>
<name>A0A099I3X2_CLOIN</name>
<comment type="caution">
    <text evidence="10">The sequence shown here is derived from an EMBL/GenBank/DDBJ whole genome shotgun (WGS) entry which is preliminary data.</text>
</comment>
<dbReference type="GO" id="GO:0005886">
    <property type="term" value="C:plasma membrane"/>
    <property type="evidence" value="ECO:0007669"/>
    <property type="project" value="UniProtKB-SubCell"/>
</dbReference>
<evidence type="ECO:0000256" key="1">
    <source>
        <dbReference type="ARBA" id="ARBA00004651"/>
    </source>
</evidence>
<keyword evidence="2" id="KW-0813">Transport</keyword>
<evidence type="ECO:0000313" key="10">
    <source>
        <dbReference type="EMBL" id="KGJ52365.1"/>
    </source>
</evidence>
<evidence type="ECO:0000256" key="2">
    <source>
        <dbReference type="ARBA" id="ARBA00022448"/>
    </source>
</evidence>
<dbReference type="PANTHER" id="PTHR37324">
    <property type="entry name" value="PTS SYSTEM GALACTITOL-SPECIFIC EIIC COMPONENT"/>
    <property type="match status" value="1"/>
</dbReference>
<dbReference type="PANTHER" id="PTHR37324:SF2">
    <property type="entry name" value="PTS SYSTEM GALACTITOL-SPECIFIC EIIC COMPONENT"/>
    <property type="match status" value="1"/>
</dbReference>
<sequence length="462" mass="49664">MQTVLDIIQYIVDLGSYVFVPILMCIIGLIFGLKPSKAIKAGVTVGIGLIGVSIVSTLTADSLSPVINEMVRVLDLNLTAIDVGGSPAAAVGFGSLLGAALIIVILITNIVLVALKLTKTVNVDIYNFWYFAITAGFVQLLTGSYWLAILAGVTHAILGLKVADVMAHRTQEIIGIDAISIPHGFAAASAPLFMLLDKVYDRIPYLKHRKESEEESGEHGIGKVIGSVLGQPIYLGLIMGLLFGVVAGYDFKGIADVTMKTAAIMMLFPTMVKMIVNGLIPISNQAKKFFTTHFKDRELYIGLDSAVTIGHPVTISVGFLMIPVFMVFAAILPGNTTLPLGEVPFAAFYVCFATIVHRGNRKRTIISSLIFIPIVLWISSWAAPLFTELASNAGLSYVQAGQQATTMALGNMFIWLPTVLAQTPVIGAGILIIIDIAVLFGGKVIERYYAKEDAAFEAKYYE</sequence>
<organism evidence="10 11">
    <name type="scientific">Clostridium innocuum</name>
    <dbReference type="NCBI Taxonomy" id="1522"/>
    <lineage>
        <taxon>Bacteria</taxon>
        <taxon>Bacillati</taxon>
        <taxon>Bacillota</taxon>
        <taxon>Clostridia</taxon>
        <taxon>Eubacteriales</taxon>
        <taxon>Clostridiaceae</taxon>
        <taxon>Clostridium</taxon>
    </lineage>
</organism>
<dbReference type="EMBL" id="JQIF01000069">
    <property type="protein sequence ID" value="KGJ52365.1"/>
    <property type="molecule type" value="Genomic_DNA"/>
</dbReference>
<accession>A0A099I3X2</accession>
<dbReference type="InterPro" id="IPR004703">
    <property type="entry name" value="PTS_sugar-sp_permease"/>
</dbReference>
<keyword evidence="3" id="KW-1003">Cell membrane</keyword>
<gene>
    <name evidence="10" type="primary">gatC</name>
    <name evidence="10" type="ORF">CIAN88_15080</name>
</gene>
<feature type="transmembrane region" description="Helical" evidence="9">
    <location>
        <begin position="419"/>
        <end position="441"/>
    </location>
</feature>
<evidence type="ECO:0000313" key="11">
    <source>
        <dbReference type="Proteomes" id="UP000030008"/>
    </source>
</evidence>
<evidence type="ECO:0000256" key="4">
    <source>
        <dbReference type="ARBA" id="ARBA00022597"/>
    </source>
</evidence>
<keyword evidence="8 9" id="KW-0472">Membrane</keyword>
<evidence type="ECO:0000256" key="5">
    <source>
        <dbReference type="ARBA" id="ARBA00022683"/>
    </source>
</evidence>
<dbReference type="GO" id="GO:0009401">
    <property type="term" value="P:phosphoenolpyruvate-dependent sugar phosphotransferase system"/>
    <property type="evidence" value="ECO:0007669"/>
    <property type="project" value="UniProtKB-KW"/>
</dbReference>
<feature type="transmembrane region" description="Helical" evidence="9">
    <location>
        <begin position="87"/>
        <end position="115"/>
    </location>
</feature>
<feature type="transmembrane region" description="Helical" evidence="9">
    <location>
        <begin position="127"/>
        <end position="153"/>
    </location>
</feature>
<keyword evidence="5" id="KW-0598">Phosphotransferase system</keyword>
<keyword evidence="6 9" id="KW-0812">Transmembrane</keyword>
<dbReference type="InterPro" id="IPR013853">
    <property type="entry name" value="EIIC-GAT"/>
</dbReference>
<dbReference type="Proteomes" id="UP000030008">
    <property type="component" value="Unassembled WGS sequence"/>
</dbReference>
<feature type="transmembrane region" description="Helical" evidence="9">
    <location>
        <begin position="14"/>
        <end position="33"/>
    </location>
</feature>
<feature type="transmembrane region" description="Helical" evidence="9">
    <location>
        <begin position="233"/>
        <end position="249"/>
    </location>
</feature>
<evidence type="ECO:0000256" key="7">
    <source>
        <dbReference type="ARBA" id="ARBA00022989"/>
    </source>
</evidence>
<feature type="transmembrane region" description="Helical" evidence="9">
    <location>
        <begin position="338"/>
        <end position="356"/>
    </location>
</feature>
<evidence type="ECO:0000256" key="6">
    <source>
        <dbReference type="ARBA" id="ARBA00022692"/>
    </source>
</evidence>
<evidence type="ECO:0000256" key="3">
    <source>
        <dbReference type="ARBA" id="ARBA00022475"/>
    </source>
</evidence>
<feature type="transmembrane region" description="Helical" evidence="9">
    <location>
        <begin position="368"/>
        <end position="387"/>
    </location>
</feature>
<comment type="subcellular location">
    <subcellularLocation>
        <location evidence="1">Cell membrane</location>
        <topology evidence="1">Multi-pass membrane protein</topology>
    </subcellularLocation>
</comment>
<evidence type="ECO:0000256" key="9">
    <source>
        <dbReference type="SAM" id="Phobius"/>
    </source>
</evidence>
<dbReference type="AlphaFoldDB" id="A0A099I3X2"/>
<feature type="transmembrane region" description="Helical" evidence="9">
    <location>
        <begin position="261"/>
        <end position="280"/>
    </location>
</feature>
<dbReference type="PIRSF" id="PIRSF006304">
    <property type="entry name" value="GatC"/>
    <property type="match status" value="1"/>
</dbReference>
<proteinExistence type="predicted"/>
<keyword evidence="7 9" id="KW-1133">Transmembrane helix</keyword>
<feature type="transmembrane region" description="Helical" evidence="9">
    <location>
        <begin position="173"/>
        <end position="196"/>
    </location>
</feature>
<reference evidence="10 11" key="1">
    <citation type="submission" date="2014-08" db="EMBL/GenBank/DDBJ databases">
        <title>Clostridium innocuum, an unnegligible vancomycin-resistant pathogen causing extra-intestinal infections.</title>
        <authorList>
            <person name="Feng Y."/>
            <person name="Chiu C.-H."/>
        </authorList>
    </citation>
    <scope>NUCLEOTIDE SEQUENCE [LARGE SCALE GENOMIC DNA]</scope>
    <source>
        <strain evidence="10 11">AN88</strain>
    </source>
</reference>
<dbReference type="GO" id="GO:0015577">
    <property type="term" value="F:galactitol transmembrane transporter activity"/>
    <property type="evidence" value="ECO:0007669"/>
    <property type="project" value="InterPro"/>
</dbReference>
<protein>
    <submittedName>
        <fullName evidence="10">PTS system galactitol-specific transporter subunit IIC</fullName>
    </submittedName>
</protein>
<evidence type="ECO:0000256" key="8">
    <source>
        <dbReference type="ARBA" id="ARBA00023136"/>
    </source>
</evidence>
<dbReference type="Pfam" id="PF03611">
    <property type="entry name" value="EIIC-GAT"/>
    <property type="match status" value="1"/>
</dbReference>